<accession>A0A5E4BTQ9</accession>
<dbReference type="Proteomes" id="UP000335636">
    <property type="component" value="Unassembled WGS sequence"/>
</dbReference>
<dbReference type="CDD" id="cd00070">
    <property type="entry name" value="GLECT"/>
    <property type="match status" value="1"/>
</dbReference>
<dbReference type="GO" id="GO:0030246">
    <property type="term" value="F:carbohydrate binding"/>
    <property type="evidence" value="ECO:0007669"/>
    <property type="project" value="UniProtKB-UniRule"/>
</dbReference>
<evidence type="ECO:0000256" key="1">
    <source>
        <dbReference type="ARBA" id="ARBA00022734"/>
    </source>
</evidence>
<dbReference type="Pfam" id="PF00337">
    <property type="entry name" value="Gal-bind_lectin"/>
    <property type="match status" value="1"/>
</dbReference>
<dbReference type="InterPro" id="IPR044156">
    <property type="entry name" value="Galectin-like"/>
</dbReference>
<evidence type="ECO:0000313" key="4">
    <source>
        <dbReference type="EMBL" id="VTJ72299.1"/>
    </source>
</evidence>
<reference evidence="4" key="1">
    <citation type="submission" date="2019-04" db="EMBL/GenBank/DDBJ databases">
        <authorList>
            <person name="Alioto T."/>
            <person name="Alioto T."/>
        </authorList>
    </citation>
    <scope>NUCLEOTIDE SEQUENCE [LARGE SCALE GENOMIC DNA]</scope>
</reference>
<dbReference type="SMART" id="SM00276">
    <property type="entry name" value="GLECT"/>
    <property type="match status" value="1"/>
</dbReference>
<dbReference type="PANTHER" id="PTHR11346:SF104">
    <property type="entry name" value="GALECTIN-2"/>
    <property type="match status" value="1"/>
</dbReference>
<dbReference type="InterPro" id="IPR013320">
    <property type="entry name" value="ConA-like_dom_sf"/>
</dbReference>
<feature type="domain" description="Galectin" evidence="3">
    <location>
        <begin position="4"/>
        <end position="130"/>
    </location>
</feature>
<keyword evidence="1 2" id="KW-0430">Lectin</keyword>
<organism evidence="4 5">
    <name type="scientific">Marmota monax</name>
    <name type="common">Woodchuck</name>
    <dbReference type="NCBI Taxonomy" id="9995"/>
    <lineage>
        <taxon>Eukaryota</taxon>
        <taxon>Metazoa</taxon>
        <taxon>Chordata</taxon>
        <taxon>Craniata</taxon>
        <taxon>Vertebrata</taxon>
        <taxon>Euteleostomi</taxon>
        <taxon>Mammalia</taxon>
        <taxon>Eutheria</taxon>
        <taxon>Euarchontoglires</taxon>
        <taxon>Glires</taxon>
        <taxon>Rodentia</taxon>
        <taxon>Sciuromorpha</taxon>
        <taxon>Sciuridae</taxon>
        <taxon>Xerinae</taxon>
        <taxon>Marmotini</taxon>
        <taxon>Marmota</taxon>
    </lineage>
</organism>
<dbReference type="AlphaFoldDB" id="A0A5E4BTQ9"/>
<dbReference type="FunFam" id="2.60.120.200:FF:000021">
    <property type="entry name" value="Galectin"/>
    <property type="match status" value="1"/>
</dbReference>
<comment type="caution">
    <text evidence="4">The sequence shown here is derived from an EMBL/GenBank/DDBJ whole genome shotgun (WGS) entry which is preliminary data.</text>
</comment>
<proteinExistence type="predicted"/>
<gene>
    <name evidence="4" type="ORF">MONAX_5E009707</name>
</gene>
<evidence type="ECO:0000256" key="2">
    <source>
        <dbReference type="RuleBase" id="RU102079"/>
    </source>
</evidence>
<dbReference type="Gene3D" id="2.60.120.200">
    <property type="match status" value="1"/>
</dbReference>
<name>A0A5E4BTQ9_MARMO</name>
<keyword evidence="5" id="KW-1185">Reference proteome</keyword>
<dbReference type="EMBL" id="CABDUW010000617">
    <property type="protein sequence ID" value="VTJ72299.1"/>
    <property type="molecule type" value="Genomic_DNA"/>
</dbReference>
<dbReference type="SMART" id="SM00908">
    <property type="entry name" value="Gal-bind_lectin"/>
    <property type="match status" value="1"/>
</dbReference>
<evidence type="ECO:0000313" key="5">
    <source>
        <dbReference type="Proteomes" id="UP000335636"/>
    </source>
</evidence>
<dbReference type="PROSITE" id="PS51304">
    <property type="entry name" value="GALECTIN"/>
    <property type="match status" value="1"/>
</dbReference>
<dbReference type="SUPFAM" id="SSF49899">
    <property type="entry name" value="Concanavalin A-like lectins/glucanases"/>
    <property type="match status" value="1"/>
</dbReference>
<sequence length="130" mass="14453">MSGELEMTKLDLKPGTTLKIKGRIADEADGFVINLGHGTDKLGLHFNPRFKESTIVCNTRDGNWGKEHRDSHLCFSPGSQTKVTLAFHSDEFKVELPDGYELTFPNRLGYSHLSYLCVKGGLQVSSLKLN</sequence>
<evidence type="ECO:0000259" key="3">
    <source>
        <dbReference type="PROSITE" id="PS51304"/>
    </source>
</evidence>
<dbReference type="PANTHER" id="PTHR11346">
    <property type="entry name" value="GALECTIN"/>
    <property type="match status" value="1"/>
</dbReference>
<dbReference type="InterPro" id="IPR001079">
    <property type="entry name" value="Galectin_CRD"/>
</dbReference>
<protein>
    <recommendedName>
        <fullName evidence="2">Galectin</fullName>
    </recommendedName>
</protein>